<sequence>MLQKFVKRLALLKFKFCQFISRLLPFNSTTKFEPFQVNSLQINTLTLIPKNENKKTITANNNHINTHKFPCHIWFLSVVVQSPIEGDKYNIGSTRIVKWKSSLPADTEVVIEILASPIFDFNPPEMVWKTTARVIDGQVKFVVGHWSHLNIFFVKVYTQNYPRISGISSSNNIKVSLRLLCEAFCSMFTTK</sequence>
<reference evidence="1 2" key="1">
    <citation type="submission" date="2021-06" db="EMBL/GenBank/DDBJ databases">
        <authorList>
            <person name="Kallberg Y."/>
            <person name="Tangrot J."/>
            <person name="Rosling A."/>
        </authorList>
    </citation>
    <scope>NUCLEOTIDE SEQUENCE [LARGE SCALE GENOMIC DNA]</scope>
    <source>
        <strain evidence="1 2">120-4 pot B 10/14</strain>
    </source>
</reference>
<gene>
    <name evidence="1" type="ORF">GMARGA_LOCUS6220</name>
</gene>
<name>A0ABN7UHR2_GIGMA</name>
<evidence type="ECO:0000313" key="1">
    <source>
        <dbReference type="EMBL" id="CAG8586920.1"/>
    </source>
</evidence>
<organism evidence="1 2">
    <name type="scientific">Gigaspora margarita</name>
    <dbReference type="NCBI Taxonomy" id="4874"/>
    <lineage>
        <taxon>Eukaryota</taxon>
        <taxon>Fungi</taxon>
        <taxon>Fungi incertae sedis</taxon>
        <taxon>Mucoromycota</taxon>
        <taxon>Glomeromycotina</taxon>
        <taxon>Glomeromycetes</taxon>
        <taxon>Diversisporales</taxon>
        <taxon>Gigasporaceae</taxon>
        <taxon>Gigaspora</taxon>
    </lineage>
</organism>
<dbReference type="Proteomes" id="UP000789901">
    <property type="component" value="Unassembled WGS sequence"/>
</dbReference>
<dbReference type="EMBL" id="CAJVQB010002779">
    <property type="protein sequence ID" value="CAG8586920.1"/>
    <property type="molecule type" value="Genomic_DNA"/>
</dbReference>
<keyword evidence="2" id="KW-1185">Reference proteome</keyword>
<protein>
    <submittedName>
        <fullName evidence="1">13_t:CDS:1</fullName>
    </submittedName>
</protein>
<feature type="non-terminal residue" evidence="1">
    <location>
        <position position="191"/>
    </location>
</feature>
<comment type="caution">
    <text evidence="1">The sequence shown here is derived from an EMBL/GenBank/DDBJ whole genome shotgun (WGS) entry which is preliminary data.</text>
</comment>
<accession>A0ABN7UHR2</accession>
<evidence type="ECO:0000313" key="2">
    <source>
        <dbReference type="Proteomes" id="UP000789901"/>
    </source>
</evidence>
<proteinExistence type="predicted"/>